<dbReference type="EMBL" id="AODM01000026">
    <property type="protein sequence ID" value="EUJ58420.1"/>
    <property type="molecule type" value="Genomic_DNA"/>
</dbReference>
<gene>
    <name evidence="2" type="ORF">MCOL2_08106</name>
</gene>
<keyword evidence="1" id="KW-0812">Transmembrane</keyword>
<proteinExistence type="predicted"/>
<evidence type="ECO:0000313" key="2">
    <source>
        <dbReference type="EMBL" id="EUJ58420.1"/>
    </source>
</evidence>
<feature type="transmembrane region" description="Helical" evidence="1">
    <location>
        <begin position="32"/>
        <end position="52"/>
    </location>
</feature>
<name>W7DTC9_9LIST</name>
<dbReference type="AlphaFoldDB" id="W7DTC9"/>
<feature type="transmembrane region" description="Helical" evidence="1">
    <location>
        <begin position="5"/>
        <end position="26"/>
    </location>
</feature>
<evidence type="ECO:0000313" key="3">
    <source>
        <dbReference type="Proteomes" id="UP000019241"/>
    </source>
</evidence>
<comment type="caution">
    <text evidence="2">The sequence shown here is derived from an EMBL/GenBank/DDBJ whole genome shotgun (WGS) entry which is preliminary data.</text>
</comment>
<reference evidence="2 3" key="1">
    <citation type="submission" date="2012-12" db="EMBL/GenBank/DDBJ databases">
        <title>Novel taxa of Listeriaceae from agricultural environments in the United States.</title>
        <authorList>
            <person name="den Bakker H.C."/>
            <person name="Allred A."/>
            <person name="Warchocki S."/>
            <person name="Wright E.M."/>
            <person name="Burrell A."/>
            <person name="Nightingale K.K."/>
            <person name="Kephart D."/>
            <person name="Wiedmann M."/>
        </authorList>
    </citation>
    <scope>NUCLEOTIDE SEQUENCE [LARGE SCALE GENOMIC DNA]</scope>
    <source>
        <strain evidence="2 3">FSL S10-1203</strain>
    </source>
</reference>
<keyword evidence="1" id="KW-0472">Membrane</keyword>
<organism evidence="2 3">
    <name type="scientific">Listeria fleischmannii FSL S10-1203</name>
    <dbReference type="NCBI Taxonomy" id="1265822"/>
    <lineage>
        <taxon>Bacteria</taxon>
        <taxon>Bacillati</taxon>
        <taxon>Bacillota</taxon>
        <taxon>Bacilli</taxon>
        <taxon>Bacillales</taxon>
        <taxon>Listeriaceae</taxon>
        <taxon>Listeria</taxon>
    </lineage>
</organism>
<evidence type="ECO:0000256" key="1">
    <source>
        <dbReference type="SAM" id="Phobius"/>
    </source>
</evidence>
<dbReference type="Proteomes" id="UP000019241">
    <property type="component" value="Unassembled WGS sequence"/>
</dbReference>
<protein>
    <submittedName>
        <fullName evidence="2">Uncharacterized protein</fullName>
    </submittedName>
</protein>
<feature type="transmembrane region" description="Helical" evidence="1">
    <location>
        <begin position="59"/>
        <end position="76"/>
    </location>
</feature>
<accession>W7DTC9</accession>
<keyword evidence="1" id="KW-1133">Transmembrane helix</keyword>
<sequence>MTKKVILTSVLVIWTVICVAMSVSMIRNNAGIGFPVWLHLVLLIAFLSTGLVDIKKKKVMYGVLFFLKVFYSFVSVC</sequence>